<keyword evidence="1" id="KW-0812">Transmembrane</keyword>
<reference evidence="2 3" key="1">
    <citation type="submission" date="2009-02" db="EMBL/GenBank/DDBJ databases">
        <title>Sequencing of the draft genome and assembly of Dethiobacter alkaliphilus AHT 1.</title>
        <authorList>
            <consortium name="US DOE Joint Genome Institute (JGI-PGF)"/>
            <person name="Lucas S."/>
            <person name="Copeland A."/>
            <person name="Lapidus A."/>
            <person name="Glavina del Rio T."/>
            <person name="Dalin E."/>
            <person name="Tice H."/>
            <person name="Bruce D."/>
            <person name="Goodwin L."/>
            <person name="Pitluck S."/>
            <person name="Larimer F."/>
            <person name="Land M.L."/>
            <person name="Hauser L."/>
            <person name="Muyzer G."/>
        </authorList>
    </citation>
    <scope>NUCLEOTIDE SEQUENCE [LARGE SCALE GENOMIC DNA]</scope>
    <source>
        <strain evidence="2 3">AHT 1</strain>
    </source>
</reference>
<feature type="transmembrane region" description="Helical" evidence="1">
    <location>
        <begin position="69"/>
        <end position="86"/>
    </location>
</feature>
<name>C0GJ02_DETAL</name>
<evidence type="ECO:0000313" key="2">
    <source>
        <dbReference type="EMBL" id="EEG76635.1"/>
    </source>
</evidence>
<dbReference type="EMBL" id="ACJM01000014">
    <property type="protein sequence ID" value="EEG76635.1"/>
    <property type="molecule type" value="Genomic_DNA"/>
</dbReference>
<dbReference type="Pfam" id="PF04657">
    <property type="entry name" value="DMT_YdcZ"/>
    <property type="match status" value="1"/>
</dbReference>
<dbReference type="GO" id="GO:0005886">
    <property type="term" value="C:plasma membrane"/>
    <property type="evidence" value="ECO:0007669"/>
    <property type="project" value="TreeGrafter"/>
</dbReference>
<dbReference type="PANTHER" id="PTHR34821:SF2">
    <property type="entry name" value="INNER MEMBRANE PROTEIN YDCZ"/>
    <property type="match status" value="1"/>
</dbReference>
<dbReference type="RefSeq" id="WP_008517873.1">
    <property type="nucleotide sequence ID" value="NZ_ACJM01000014.1"/>
</dbReference>
<evidence type="ECO:0008006" key="4">
    <source>
        <dbReference type="Google" id="ProtNLM"/>
    </source>
</evidence>
<comment type="caution">
    <text evidence="2">The sequence shown here is derived from an EMBL/GenBank/DDBJ whole genome shotgun (WGS) entry which is preliminary data.</text>
</comment>
<dbReference type="Proteomes" id="UP000006443">
    <property type="component" value="Unassembled WGS sequence"/>
</dbReference>
<feature type="transmembrane region" description="Helical" evidence="1">
    <location>
        <begin position="92"/>
        <end position="112"/>
    </location>
</feature>
<dbReference type="eggNOG" id="COG3238">
    <property type="taxonomic scope" value="Bacteria"/>
</dbReference>
<gene>
    <name evidence="2" type="ORF">DealDRAFT_2461</name>
</gene>
<dbReference type="STRING" id="555088.DealDRAFT_2461"/>
<evidence type="ECO:0000256" key="1">
    <source>
        <dbReference type="SAM" id="Phobius"/>
    </source>
</evidence>
<proteinExistence type="predicted"/>
<dbReference type="AlphaFoldDB" id="C0GJ02"/>
<sequence>MFLIALLIAFIAGVAMAVQGSLNTGLGKIVGLLEATFIVHIIGAAALVILLFLFRLGQGNLSKVPQAPWYLYLGGLISVVIIYAVVASISRVGVASATTAIIVGQVGTAILIDHLGLFGLERIPFSWLKAVGVILLAIGTKFMLMR</sequence>
<dbReference type="PANTHER" id="PTHR34821">
    <property type="entry name" value="INNER MEMBRANE PROTEIN YDCZ"/>
    <property type="match status" value="1"/>
</dbReference>
<feature type="transmembrane region" description="Helical" evidence="1">
    <location>
        <begin position="37"/>
        <end position="57"/>
    </location>
</feature>
<protein>
    <recommendedName>
        <fullName evidence="4">DMT family transporter</fullName>
    </recommendedName>
</protein>
<accession>C0GJ02</accession>
<evidence type="ECO:0000313" key="3">
    <source>
        <dbReference type="Proteomes" id="UP000006443"/>
    </source>
</evidence>
<keyword evidence="1" id="KW-0472">Membrane</keyword>
<keyword evidence="3" id="KW-1185">Reference proteome</keyword>
<organism evidence="2 3">
    <name type="scientific">Dethiobacter alkaliphilus AHT 1</name>
    <dbReference type="NCBI Taxonomy" id="555088"/>
    <lineage>
        <taxon>Bacteria</taxon>
        <taxon>Bacillati</taxon>
        <taxon>Bacillota</taxon>
        <taxon>Dethiobacteria</taxon>
        <taxon>Dethiobacterales</taxon>
        <taxon>Dethiobacteraceae</taxon>
        <taxon>Dethiobacter</taxon>
    </lineage>
</organism>
<feature type="transmembrane region" description="Helical" evidence="1">
    <location>
        <begin position="124"/>
        <end position="144"/>
    </location>
</feature>
<keyword evidence="1" id="KW-1133">Transmembrane helix</keyword>
<dbReference type="InterPro" id="IPR006750">
    <property type="entry name" value="YdcZ"/>
</dbReference>